<dbReference type="InterPro" id="IPR013078">
    <property type="entry name" value="His_Pase_superF_clade-1"/>
</dbReference>
<dbReference type="GO" id="GO:0004331">
    <property type="term" value="F:fructose-2,6-bisphosphate 2-phosphatase activity"/>
    <property type="evidence" value="ECO:0007669"/>
    <property type="project" value="TreeGrafter"/>
</dbReference>
<evidence type="ECO:0000256" key="4">
    <source>
        <dbReference type="SAM" id="MobiDB-lite"/>
    </source>
</evidence>
<dbReference type="GO" id="GO:0005829">
    <property type="term" value="C:cytosol"/>
    <property type="evidence" value="ECO:0007669"/>
    <property type="project" value="TreeGrafter"/>
</dbReference>
<dbReference type="STRING" id="933852.A0A0C3BM76"/>
<gene>
    <name evidence="5" type="ORF">M408DRAFT_325963</name>
</gene>
<feature type="active site" description="Tele-phosphohistidine intermediate" evidence="2">
    <location>
        <position position="12"/>
    </location>
</feature>
<dbReference type="InterPro" id="IPR051695">
    <property type="entry name" value="Phosphoglycerate_Mutase"/>
</dbReference>
<dbReference type="PANTHER" id="PTHR46517:SF1">
    <property type="entry name" value="FRUCTOSE-2,6-BISPHOSPHATASE TIGAR"/>
    <property type="match status" value="1"/>
</dbReference>
<sequence>MPTRIIFTFVRHGETRENREGLLCGHLDAPLNALGRRQAAAVGVALQKVPFVYAFASDLSRAVDTANAILAYHQTIPLVVEPRIREKSFGEAEGAPFSTKNRPGSETPTELRKRTLGWWKETVAILINENPTDEEQTIHVLVVSHGGFIRALIQNLIDDTEFNFVTTLNGGKLTGMSNTGVNIVEARGVYDARLISYNNHAHLAGVQVDEEGMNGIDESTGEK</sequence>
<feature type="region of interest" description="Disordered" evidence="4">
    <location>
        <begin position="90"/>
        <end position="109"/>
    </location>
</feature>
<name>A0A0C3BM76_SERVB</name>
<feature type="binding site" evidence="3">
    <location>
        <position position="61"/>
    </location>
    <ligand>
        <name>substrate</name>
    </ligand>
</feature>
<protein>
    <recommendedName>
        <fullName evidence="7">Phosphoglycerate mutase-like protein</fullName>
    </recommendedName>
</protein>
<evidence type="ECO:0000313" key="6">
    <source>
        <dbReference type="Proteomes" id="UP000054097"/>
    </source>
</evidence>
<dbReference type="CDD" id="cd07067">
    <property type="entry name" value="HP_PGM_like"/>
    <property type="match status" value="1"/>
</dbReference>
<dbReference type="OrthoDB" id="354304at2759"/>
<evidence type="ECO:0000256" key="3">
    <source>
        <dbReference type="PIRSR" id="PIRSR613078-2"/>
    </source>
</evidence>
<organism evidence="5 6">
    <name type="scientific">Serendipita vermifera MAFF 305830</name>
    <dbReference type="NCBI Taxonomy" id="933852"/>
    <lineage>
        <taxon>Eukaryota</taxon>
        <taxon>Fungi</taxon>
        <taxon>Dikarya</taxon>
        <taxon>Basidiomycota</taxon>
        <taxon>Agaricomycotina</taxon>
        <taxon>Agaricomycetes</taxon>
        <taxon>Sebacinales</taxon>
        <taxon>Serendipitaceae</taxon>
        <taxon>Serendipita</taxon>
    </lineage>
</organism>
<dbReference type="Proteomes" id="UP000054097">
    <property type="component" value="Unassembled WGS sequence"/>
</dbReference>
<dbReference type="PANTHER" id="PTHR46517">
    <property type="entry name" value="FRUCTOSE-2,6-BISPHOSPHATASE TIGAR"/>
    <property type="match status" value="1"/>
</dbReference>
<dbReference type="GO" id="GO:0045820">
    <property type="term" value="P:negative regulation of glycolytic process"/>
    <property type="evidence" value="ECO:0007669"/>
    <property type="project" value="TreeGrafter"/>
</dbReference>
<dbReference type="AlphaFoldDB" id="A0A0C3BM76"/>
<dbReference type="InterPro" id="IPR029033">
    <property type="entry name" value="His_PPase_superfam"/>
</dbReference>
<reference evidence="6" key="2">
    <citation type="submission" date="2015-01" db="EMBL/GenBank/DDBJ databases">
        <title>Evolutionary Origins and Diversification of the Mycorrhizal Mutualists.</title>
        <authorList>
            <consortium name="DOE Joint Genome Institute"/>
            <consortium name="Mycorrhizal Genomics Consortium"/>
            <person name="Kohler A."/>
            <person name="Kuo A."/>
            <person name="Nagy L.G."/>
            <person name="Floudas D."/>
            <person name="Copeland A."/>
            <person name="Barry K.W."/>
            <person name="Cichocki N."/>
            <person name="Veneault-Fourrey C."/>
            <person name="LaButti K."/>
            <person name="Lindquist E.A."/>
            <person name="Lipzen A."/>
            <person name="Lundell T."/>
            <person name="Morin E."/>
            <person name="Murat C."/>
            <person name="Riley R."/>
            <person name="Ohm R."/>
            <person name="Sun H."/>
            <person name="Tunlid A."/>
            <person name="Henrissat B."/>
            <person name="Grigoriev I.V."/>
            <person name="Hibbett D.S."/>
            <person name="Martin F."/>
        </authorList>
    </citation>
    <scope>NUCLEOTIDE SEQUENCE [LARGE SCALE GENOMIC DNA]</scope>
    <source>
        <strain evidence="6">MAFF 305830</strain>
    </source>
</reference>
<dbReference type="SUPFAM" id="SSF53254">
    <property type="entry name" value="Phosphoglycerate mutase-like"/>
    <property type="match status" value="1"/>
</dbReference>
<dbReference type="Pfam" id="PF00300">
    <property type="entry name" value="His_Phos_1"/>
    <property type="match status" value="1"/>
</dbReference>
<feature type="binding site" evidence="3">
    <location>
        <begin position="11"/>
        <end position="18"/>
    </location>
    <ligand>
        <name>substrate</name>
    </ligand>
</feature>
<dbReference type="GO" id="GO:0043456">
    <property type="term" value="P:regulation of pentose-phosphate shunt"/>
    <property type="evidence" value="ECO:0007669"/>
    <property type="project" value="TreeGrafter"/>
</dbReference>
<keyword evidence="6" id="KW-1185">Reference proteome</keyword>
<evidence type="ECO:0000313" key="5">
    <source>
        <dbReference type="EMBL" id="KIM33149.1"/>
    </source>
</evidence>
<feature type="compositionally biased region" description="Polar residues" evidence="4">
    <location>
        <begin position="98"/>
        <end position="108"/>
    </location>
</feature>
<accession>A0A0C3BM76</accession>
<dbReference type="SMART" id="SM00855">
    <property type="entry name" value="PGAM"/>
    <property type="match status" value="1"/>
</dbReference>
<dbReference type="EMBL" id="KN824278">
    <property type="protein sequence ID" value="KIM33149.1"/>
    <property type="molecule type" value="Genomic_DNA"/>
</dbReference>
<proteinExistence type="predicted"/>
<dbReference type="Gene3D" id="3.40.50.1240">
    <property type="entry name" value="Phosphoglycerate mutase-like"/>
    <property type="match status" value="1"/>
</dbReference>
<feature type="active site" description="Proton donor/acceptor" evidence="2">
    <location>
        <position position="86"/>
    </location>
</feature>
<evidence type="ECO:0000256" key="2">
    <source>
        <dbReference type="PIRSR" id="PIRSR613078-1"/>
    </source>
</evidence>
<reference evidence="5 6" key="1">
    <citation type="submission" date="2014-04" db="EMBL/GenBank/DDBJ databases">
        <authorList>
            <consortium name="DOE Joint Genome Institute"/>
            <person name="Kuo A."/>
            <person name="Zuccaro A."/>
            <person name="Kohler A."/>
            <person name="Nagy L.G."/>
            <person name="Floudas D."/>
            <person name="Copeland A."/>
            <person name="Barry K.W."/>
            <person name="Cichocki N."/>
            <person name="Veneault-Fourrey C."/>
            <person name="LaButti K."/>
            <person name="Lindquist E.A."/>
            <person name="Lipzen A."/>
            <person name="Lundell T."/>
            <person name="Morin E."/>
            <person name="Murat C."/>
            <person name="Sun H."/>
            <person name="Tunlid A."/>
            <person name="Henrissat B."/>
            <person name="Grigoriev I.V."/>
            <person name="Hibbett D.S."/>
            <person name="Martin F."/>
            <person name="Nordberg H.P."/>
            <person name="Cantor M.N."/>
            <person name="Hua S.X."/>
        </authorList>
    </citation>
    <scope>NUCLEOTIDE SEQUENCE [LARGE SCALE GENOMIC DNA]</scope>
    <source>
        <strain evidence="5 6">MAFF 305830</strain>
    </source>
</reference>
<keyword evidence="1" id="KW-0378">Hydrolase</keyword>
<dbReference type="HOGENOM" id="CLU_033323_9_2_1"/>
<evidence type="ECO:0000256" key="1">
    <source>
        <dbReference type="ARBA" id="ARBA00022801"/>
    </source>
</evidence>
<evidence type="ECO:0008006" key="7">
    <source>
        <dbReference type="Google" id="ProtNLM"/>
    </source>
</evidence>